<evidence type="ECO:0000313" key="4">
    <source>
        <dbReference type="Proteomes" id="UP000469346"/>
    </source>
</evidence>
<dbReference type="RefSeq" id="WP_163297671.1">
    <property type="nucleotide sequence ID" value="NZ_JAAGRR010000007.1"/>
</dbReference>
<sequence>MLPRTFLHIPRVGPVTEARLWARGIRSWDDLLAAGTGVLPRSAARSASACLEASRRALAEGRPGFFAGRLPPAEHWRLFPHFRARTAYLDIETTGLDAESGHVTTAALYDGRRLRWYVHGENLDDFAADVARYDVLVTYNGRCFDLPFLERSMGLRLGQAHIDLRCVLGALGFRGGLKGCERALGVRRDGLDGVDGWTAVRLWAAWRRSGSRRALETLIAYNAADTVNLERLMVAAYNLRLGATPFAGETPLEAPAPPPPPFAPDRGVLRALGAPAA</sequence>
<dbReference type="PANTHER" id="PTHR38462:SF1">
    <property type="entry name" value="YPRB RIBONUCLEASE H-LIKE DOMAIN-CONTAINING PROTEIN"/>
    <property type="match status" value="1"/>
</dbReference>
<dbReference type="AlphaFoldDB" id="A0A6N9TJS4"/>
<comment type="caution">
    <text evidence="3">The sequence shown here is derived from an EMBL/GenBank/DDBJ whole genome shotgun (WGS) entry which is preliminary data.</text>
</comment>
<evidence type="ECO:0000256" key="1">
    <source>
        <dbReference type="SAM" id="MobiDB-lite"/>
    </source>
</evidence>
<protein>
    <submittedName>
        <fullName evidence="3">Exonuclease</fullName>
    </submittedName>
</protein>
<evidence type="ECO:0000313" key="3">
    <source>
        <dbReference type="EMBL" id="NDY41512.1"/>
    </source>
</evidence>
<keyword evidence="3" id="KW-0378">Hydrolase</keyword>
<dbReference type="InterPro" id="IPR038720">
    <property type="entry name" value="YprB_RNase_H-like_dom"/>
</dbReference>
<dbReference type="InterPro" id="IPR012337">
    <property type="entry name" value="RNaseH-like_sf"/>
</dbReference>
<keyword evidence="3" id="KW-0540">Nuclease</keyword>
<dbReference type="PANTHER" id="PTHR38462">
    <property type="entry name" value="EXONUCLEASE-LIKE PROTEIN"/>
    <property type="match status" value="1"/>
</dbReference>
<accession>A0A6N9TJS4</accession>
<dbReference type="GO" id="GO:0003676">
    <property type="term" value="F:nucleic acid binding"/>
    <property type="evidence" value="ECO:0007669"/>
    <property type="project" value="InterPro"/>
</dbReference>
<feature type="region of interest" description="Disordered" evidence="1">
    <location>
        <begin position="250"/>
        <end position="277"/>
    </location>
</feature>
<organism evidence="3 4">
    <name type="scientific">Dissulfurirhabdus thermomarina</name>
    <dbReference type="NCBI Taxonomy" id="1765737"/>
    <lineage>
        <taxon>Bacteria</taxon>
        <taxon>Deltaproteobacteria</taxon>
        <taxon>Dissulfurirhabdaceae</taxon>
        <taxon>Dissulfurirhabdus</taxon>
    </lineage>
</organism>
<gene>
    <name evidence="3" type="ORF">G3N55_01415</name>
</gene>
<dbReference type="GO" id="GO:0004527">
    <property type="term" value="F:exonuclease activity"/>
    <property type="evidence" value="ECO:0007669"/>
    <property type="project" value="UniProtKB-KW"/>
</dbReference>
<dbReference type="Pfam" id="PF13482">
    <property type="entry name" value="RNase_H_2"/>
    <property type="match status" value="1"/>
</dbReference>
<dbReference type="Gene3D" id="3.30.420.10">
    <property type="entry name" value="Ribonuclease H-like superfamily/Ribonuclease H"/>
    <property type="match status" value="1"/>
</dbReference>
<dbReference type="EMBL" id="JAAGRR010000007">
    <property type="protein sequence ID" value="NDY41512.1"/>
    <property type="molecule type" value="Genomic_DNA"/>
</dbReference>
<name>A0A6N9TJS4_DISTH</name>
<evidence type="ECO:0000259" key="2">
    <source>
        <dbReference type="Pfam" id="PF13482"/>
    </source>
</evidence>
<keyword evidence="4" id="KW-1185">Reference proteome</keyword>
<reference evidence="3 4" key="1">
    <citation type="submission" date="2020-02" db="EMBL/GenBank/DDBJ databases">
        <title>Comparative genomics of sulfur disproportionating microorganisms.</title>
        <authorList>
            <person name="Ward L.M."/>
            <person name="Bertran E."/>
            <person name="Johnston D.T."/>
        </authorList>
    </citation>
    <scope>NUCLEOTIDE SEQUENCE [LARGE SCALE GENOMIC DNA]</scope>
    <source>
        <strain evidence="3 4">DSM 100025</strain>
    </source>
</reference>
<feature type="domain" description="YprB ribonuclease H-like" evidence="2">
    <location>
        <begin position="87"/>
        <end position="236"/>
    </location>
</feature>
<proteinExistence type="predicted"/>
<dbReference type="InterPro" id="IPR036397">
    <property type="entry name" value="RNaseH_sf"/>
</dbReference>
<dbReference type="Proteomes" id="UP000469346">
    <property type="component" value="Unassembled WGS sequence"/>
</dbReference>
<keyword evidence="3" id="KW-0269">Exonuclease</keyword>
<feature type="compositionally biased region" description="Pro residues" evidence="1">
    <location>
        <begin position="254"/>
        <end position="263"/>
    </location>
</feature>
<dbReference type="SUPFAM" id="SSF53098">
    <property type="entry name" value="Ribonuclease H-like"/>
    <property type="match status" value="1"/>
</dbReference>